<dbReference type="PANTHER" id="PTHR32552:SF81">
    <property type="entry name" value="TONB-DEPENDENT OUTER MEMBRANE RECEPTOR"/>
    <property type="match status" value="1"/>
</dbReference>
<evidence type="ECO:0000256" key="5">
    <source>
        <dbReference type="ARBA" id="ARBA00022692"/>
    </source>
</evidence>
<reference evidence="18" key="1">
    <citation type="submission" date="2023-02" db="EMBL/GenBank/DDBJ databases">
        <title>Genome sequence of Hyphococcus flavus.</title>
        <authorList>
            <person name="Rong J.-C."/>
            <person name="Zhao Q."/>
            <person name="Yi M."/>
            <person name="Wu J.-Y."/>
        </authorList>
    </citation>
    <scope>NUCLEOTIDE SEQUENCE</scope>
    <source>
        <strain evidence="18">MCCC 1K03223</strain>
    </source>
</reference>
<dbReference type="InterPro" id="IPR000531">
    <property type="entry name" value="Beta-barrel_TonB"/>
</dbReference>
<keyword evidence="4" id="KW-0410">Iron transport</keyword>
<evidence type="ECO:0000256" key="2">
    <source>
        <dbReference type="ARBA" id="ARBA00022448"/>
    </source>
</evidence>
<dbReference type="InterPro" id="IPR036942">
    <property type="entry name" value="Beta-barrel_TonB_sf"/>
</dbReference>
<keyword evidence="19" id="KW-1185">Reference proteome</keyword>
<sequence length="951" mass="102481">MKKDSTLTVNAARLLTGVALSAVIAGNAAAQVRDEIVVTSQRTEQSLQDVPISVTAFSGGDLDAQQIESFNDIQMNTPNFSFTRSQFTGSTIVIRGVGALAVGADSEPALSIHMNDLPLDAPRLFETEFFDVERIEVLRGPQGTLFGRNATGGVVNVITAKANPDGVEAHADVEVGNYSSVKFKGALNLPVSDTLALRVAGTTINRDGYTTNEFDGSDVDDRNIWAVRGSLRWYPTDNTTVDVTVSHMREDDSRLRHSNTTCTRDPSGVRGCLPGIQGNDQPHLAGTTHILSSAETFETLGGLLGSPGLGAFGLFSVAGDPNLTQPARSADNRVINTNFNPIYNAEETIFMANIRHDFDNFSVKLTGGYGDSRISQFQDQLNDFGAETALSGAMLPLVLAGTIPITYNALYADGLLPVSGFDEGSAGFIGGNILQQSNTFSTIEQSIGQSDYWSIEGIGTSNFDGPFNFLLGASYSSSEGFADFYTSGNSLDYLSAVLASVGFADGTSIYAPYFRSDGSAERKSTSVFGEIYVDLSDTLRFTGGVRYNHDEKSIQDRALLLDSFLALAGGDPGLAPPFGMGTAPVVVPLGTTDVTAGLDVINPRRVDTVDFDEFTGRAVLDWQMTDNALLYLSYSRGYKPGGFNAPASVGLGVQPTYEPEFINAYEIGLKSNLFEGVLQANLTGFYYDYSGLQVSKIINRTSVNENVDATIWGVEGEFILRPTDNLRLNSTVSYLNTEIGEFMSFDPGNPTAGDPDADLFKDLTNAANCVVRNNGAPSLIGQLANPLAPAGPTNPLITPFTVCDAILEPAIAARNGLLMTNYELLAGIEQNLEGNRLPGAPEFSFSVGAEYTFPMGTFAEVTPRIDYYWQDDFYTRVFNTDGDLVEGWDVMNAQVTVNSVDGPWYVRFFMQNVLNDEQITGQYLQDQSAGLITNIFLQEPRRYGVAVGARF</sequence>
<gene>
    <name evidence="18" type="ORF">PUV54_08700</name>
</gene>
<dbReference type="RefSeq" id="WP_274491822.1">
    <property type="nucleotide sequence ID" value="NZ_CP118166.1"/>
</dbReference>
<feature type="signal peptide" evidence="15">
    <location>
        <begin position="1"/>
        <end position="30"/>
    </location>
</feature>
<accession>A0AAE9ZFU0</accession>
<dbReference type="GO" id="GO:0006826">
    <property type="term" value="P:iron ion transport"/>
    <property type="evidence" value="ECO:0007669"/>
    <property type="project" value="UniProtKB-KW"/>
</dbReference>
<dbReference type="Pfam" id="PF00593">
    <property type="entry name" value="TonB_dep_Rec_b-barrel"/>
    <property type="match status" value="1"/>
</dbReference>
<dbReference type="Pfam" id="PF07715">
    <property type="entry name" value="Plug"/>
    <property type="match status" value="1"/>
</dbReference>
<keyword evidence="9 14" id="KW-0798">TonB box</keyword>
<dbReference type="InterPro" id="IPR012910">
    <property type="entry name" value="Plug_dom"/>
</dbReference>
<feature type="domain" description="TonB-dependent receptor-like beta-barrel" evidence="16">
    <location>
        <begin position="322"/>
        <end position="750"/>
    </location>
</feature>
<organism evidence="18 19">
    <name type="scientific">Hyphococcus flavus</name>
    <dbReference type="NCBI Taxonomy" id="1866326"/>
    <lineage>
        <taxon>Bacteria</taxon>
        <taxon>Pseudomonadati</taxon>
        <taxon>Pseudomonadota</taxon>
        <taxon>Alphaproteobacteria</taxon>
        <taxon>Parvularculales</taxon>
        <taxon>Parvularculaceae</taxon>
        <taxon>Hyphococcus</taxon>
    </lineage>
</organism>
<evidence type="ECO:0000256" key="14">
    <source>
        <dbReference type="RuleBase" id="RU003357"/>
    </source>
</evidence>
<evidence type="ECO:0000256" key="8">
    <source>
        <dbReference type="ARBA" id="ARBA00023065"/>
    </source>
</evidence>
<dbReference type="PANTHER" id="PTHR32552">
    <property type="entry name" value="FERRICHROME IRON RECEPTOR-RELATED"/>
    <property type="match status" value="1"/>
</dbReference>
<keyword evidence="2 12" id="KW-0813">Transport</keyword>
<feature type="short sequence motif" description="TonB C-terminal box" evidence="13">
    <location>
        <begin position="934"/>
        <end position="951"/>
    </location>
</feature>
<comment type="similarity">
    <text evidence="12 14">Belongs to the TonB-dependent receptor family.</text>
</comment>
<keyword evidence="10 12" id="KW-0472">Membrane</keyword>
<dbReference type="PROSITE" id="PS01156">
    <property type="entry name" value="TONB_DEPENDENT_REC_2"/>
    <property type="match status" value="1"/>
</dbReference>
<dbReference type="GO" id="GO:0009279">
    <property type="term" value="C:cell outer membrane"/>
    <property type="evidence" value="ECO:0007669"/>
    <property type="project" value="UniProtKB-SubCell"/>
</dbReference>
<dbReference type="SUPFAM" id="SSF56935">
    <property type="entry name" value="Porins"/>
    <property type="match status" value="1"/>
</dbReference>
<keyword evidence="6 15" id="KW-0732">Signal</keyword>
<proteinExistence type="inferred from homology"/>
<evidence type="ECO:0000256" key="12">
    <source>
        <dbReference type="PROSITE-ProRule" id="PRU01360"/>
    </source>
</evidence>
<keyword evidence="3 12" id="KW-1134">Transmembrane beta strand</keyword>
<keyword evidence="5 12" id="KW-0812">Transmembrane</keyword>
<evidence type="ECO:0000256" key="7">
    <source>
        <dbReference type="ARBA" id="ARBA00023004"/>
    </source>
</evidence>
<evidence type="ECO:0000259" key="16">
    <source>
        <dbReference type="Pfam" id="PF00593"/>
    </source>
</evidence>
<keyword evidence="8" id="KW-0406">Ion transport</keyword>
<dbReference type="InterPro" id="IPR010917">
    <property type="entry name" value="TonB_rcpt_CS"/>
</dbReference>
<evidence type="ECO:0000313" key="19">
    <source>
        <dbReference type="Proteomes" id="UP001214043"/>
    </source>
</evidence>
<evidence type="ECO:0000313" key="18">
    <source>
        <dbReference type="EMBL" id="WDI30036.1"/>
    </source>
</evidence>
<evidence type="ECO:0000259" key="17">
    <source>
        <dbReference type="Pfam" id="PF07715"/>
    </source>
</evidence>
<evidence type="ECO:0000256" key="4">
    <source>
        <dbReference type="ARBA" id="ARBA00022496"/>
    </source>
</evidence>
<dbReference type="AlphaFoldDB" id="A0AAE9ZFU0"/>
<keyword evidence="18" id="KW-0675">Receptor</keyword>
<evidence type="ECO:0000256" key="13">
    <source>
        <dbReference type="PROSITE-ProRule" id="PRU10144"/>
    </source>
</evidence>
<protein>
    <submittedName>
        <fullName evidence="18">TonB-dependent receptor</fullName>
    </submittedName>
</protein>
<keyword evidence="11 12" id="KW-0998">Cell outer membrane</keyword>
<comment type="subcellular location">
    <subcellularLocation>
        <location evidence="1 12">Cell outer membrane</location>
        <topology evidence="1 12">Multi-pass membrane protein</topology>
    </subcellularLocation>
</comment>
<dbReference type="InterPro" id="IPR039426">
    <property type="entry name" value="TonB-dep_rcpt-like"/>
</dbReference>
<evidence type="ECO:0000256" key="6">
    <source>
        <dbReference type="ARBA" id="ARBA00022729"/>
    </source>
</evidence>
<feature type="domain" description="TonB-dependent receptor plug" evidence="17">
    <location>
        <begin position="47"/>
        <end position="154"/>
    </location>
</feature>
<feature type="chain" id="PRO_5041977297" evidence="15">
    <location>
        <begin position="31"/>
        <end position="951"/>
    </location>
</feature>
<name>A0AAE9ZFU0_9PROT</name>
<dbReference type="PROSITE" id="PS52016">
    <property type="entry name" value="TONB_DEPENDENT_REC_3"/>
    <property type="match status" value="1"/>
</dbReference>
<evidence type="ECO:0000256" key="11">
    <source>
        <dbReference type="ARBA" id="ARBA00023237"/>
    </source>
</evidence>
<dbReference type="EMBL" id="CP118166">
    <property type="protein sequence ID" value="WDI30036.1"/>
    <property type="molecule type" value="Genomic_DNA"/>
</dbReference>
<keyword evidence="7" id="KW-0408">Iron</keyword>
<evidence type="ECO:0000256" key="10">
    <source>
        <dbReference type="ARBA" id="ARBA00023136"/>
    </source>
</evidence>
<dbReference type="Proteomes" id="UP001214043">
    <property type="component" value="Chromosome"/>
</dbReference>
<dbReference type="Gene3D" id="2.40.170.20">
    <property type="entry name" value="TonB-dependent receptor, beta-barrel domain"/>
    <property type="match status" value="3"/>
</dbReference>
<evidence type="ECO:0000256" key="1">
    <source>
        <dbReference type="ARBA" id="ARBA00004571"/>
    </source>
</evidence>
<evidence type="ECO:0000256" key="9">
    <source>
        <dbReference type="ARBA" id="ARBA00023077"/>
    </source>
</evidence>
<dbReference type="KEGG" id="hfl:PUV54_08700"/>
<evidence type="ECO:0000256" key="15">
    <source>
        <dbReference type="SAM" id="SignalP"/>
    </source>
</evidence>
<evidence type="ECO:0000256" key="3">
    <source>
        <dbReference type="ARBA" id="ARBA00022452"/>
    </source>
</evidence>